<feature type="domain" description="Metallo-beta-lactamase" evidence="2">
    <location>
        <begin position="103"/>
        <end position="313"/>
    </location>
</feature>
<name>A6GGA4_9BACT</name>
<dbReference type="Pfam" id="PF12706">
    <property type="entry name" value="Lactamase_B_2"/>
    <property type="match status" value="1"/>
</dbReference>
<dbReference type="SUPFAM" id="SSF56281">
    <property type="entry name" value="Metallo-hydrolase/oxidoreductase"/>
    <property type="match status" value="1"/>
</dbReference>
<proteinExistence type="predicted"/>
<dbReference type="InterPro" id="IPR036866">
    <property type="entry name" value="RibonucZ/Hydroxyglut_hydro"/>
</dbReference>
<evidence type="ECO:0000259" key="2">
    <source>
        <dbReference type="Pfam" id="PF12706"/>
    </source>
</evidence>
<organism evidence="3 4">
    <name type="scientific">Plesiocystis pacifica SIR-1</name>
    <dbReference type="NCBI Taxonomy" id="391625"/>
    <lineage>
        <taxon>Bacteria</taxon>
        <taxon>Pseudomonadati</taxon>
        <taxon>Myxococcota</taxon>
        <taxon>Polyangia</taxon>
        <taxon>Nannocystales</taxon>
        <taxon>Nannocystaceae</taxon>
        <taxon>Plesiocystis</taxon>
    </lineage>
</organism>
<feature type="region of interest" description="Disordered" evidence="1">
    <location>
        <begin position="14"/>
        <end position="50"/>
    </location>
</feature>
<protein>
    <submittedName>
        <fullName evidence="3">Coenzyme PQQ synthesis protein B</fullName>
    </submittedName>
</protein>
<dbReference type="eggNOG" id="COG1235">
    <property type="taxonomic scope" value="Bacteria"/>
</dbReference>
<dbReference type="AlphaFoldDB" id="A6GGA4"/>
<dbReference type="EMBL" id="ABCS01000104">
    <property type="protein sequence ID" value="EDM75078.1"/>
    <property type="molecule type" value="Genomic_DNA"/>
</dbReference>
<reference evidence="3 4" key="1">
    <citation type="submission" date="2007-06" db="EMBL/GenBank/DDBJ databases">
        <authorList>
            <person name="Shimkets L."/>
            <person name="Ferriera S."/>
            <person name="Johnson J."/>
            <person name="Kravitz S."/>
            <person name="Beeson K."/>
            <person name="Sutton G."/>
            <person name="Rogers Y.-H."/>
            <person name="Friedman R."/>
            <person name="Frazier M."/>
            <person name="Venter J.C."/>
        </authorList>
    </citation>
    <scope>NUCLEOTIDE SEQUENCE [LARGE SCALE GENOMIC DNA]</scope>
    <source>
        <strain evidence="3 4">SIR-1</strain>
    </source>
</reference>
<evidence type="ECO:0000313" key="4">
    <source>
        <dbReference type="Proteomes" id="UP000005801"/>
    </source>
</evidence>
<dbReference type="InterPro" id="IPR001279">
    <property type="entry name" value="Metallo-B-lactamas"/>
</dbReference>
<evidence type="ECO:0000313" key="3">
    <source>
        <dbReference type="EMBL" id="EDM75078.1"/>
    </source>
</evidence>
<feature type="compositionally biased region" description="Basic and acidic residues" evidence="1">
    <location>
        <begin position="32"/>
        <end position="46"/>
    </location>
</feature>
<sequence>MVSLVGLLGCDGGAPSKAPPPVSDPVSAPAEAETKAALEPRADSAPRKATGPRLRVLGIAQDGGLPHVACDCVRCEAARVEPSRASFVASLGIIGADDRGLWLIDATPDLPAQLELLGDVLERRHAAGSEGQPTLGRVDRSPLDGIALTHAHMGHYLGLAHLGFEAGSTSGVRVLASARMVDFLRANAPWDQLVALANIAPAVAPPGEAIELRAGDGTSLGVRATALSVPHRGEYTDTYAWYIEGARAKALYVPDTNPWPQWTAEAGLDLDAVLDGVDLLLVDATFYSGDELPGRDTTKIGHPLVVDTMALLEGRLSEDFAVWFVHLNHSNPALDPRSPERAAIEARGFRVATVGDEFAL</sequence>
<keyword evidence="4" id="KW-1185">Reference proteome</keyword>
<gene>
    <name evidence="3" type="ORF">PPSIR1_00290</name>
</gene>
<dbReference type="OrthoDB" id="9800940at2"/>
<dbReference type="Proteomes" id="UP000005801">
    <property type="component" value="Unassembled WGS sequence"/>
</dbReference>
<comment type="caution">
    <text evidence="3">The sequence shown here is derived from an EMBL/GenBank/DDBJ whole genome shotgun (WGS) entry which is preliminary data.</text>
</comment>
<accession>A6GGA4</accession>
<dbReference type="Gene3D" id="3.60.15.10">
    <property type="entry name" value="Ribonuclease Z/Hydroxyacylglutathione hydrolase-like"/>
    <property type="match status" value="1"/>
</dbReference>
<dbReference type="STRING" id="391625.PPSIR1_00290"/>
<evidence type="ECO:0000256" key="1">
    <source>
        <dbReference type="SAM" id="MobiDB-lite"/>
    </source>
</evidence>
<dbReference type="RefSeq" id="WP_006975744.1">
    <property type="nucleotide sequence ID" value="NZ_ABCS01000104.1"/>
</dbReference>